<name>A0A8H2K9I1_9MICO</name>
<evidence type="ECO:0000313" key="2">
    <source>
        <dbReference type="EMBL" id="TQO20141.1"/>
    </source>
</evidence>
<protein>
    <submittedName>
        <fullName evidence="2">Uncharacterized protein</fullName>
    </submittedName>
</protein>
<keyword evidence="1" id="KW-0812">Transmembrane</keyword>
<keyword evidence="1" id="KW-0472">Membrane</keyword>
<organism evidence="2 3">
    <name type="scientific">Rhodoglobus vestalii</name>
    <dbReference type="NCBI Taxonomy" id="193384"/>
    <lineage>
        <taxon>Bacteria</taxon>
        <taxon>Bacillati</taxon>
        <taxon>Actinomycetota</taxon>
        <taxon>Actinomycetes</taxon>
        <taxon>Micrococcales</taxon>
        <taxon>Microbacteriaceae</taxon>
        <taxon>Rhodoglobus</taxon>
    </lineage>
</organism>
<proteinExistence type="predicted"/>
<dbReference type="Proteomes" id="UP000316560">
    <property type="component" value="Unassembled WGS sequence"/>
</dbReference>
<comment type="caution">
    <text evidence="2">The sequence shown here is derived from an EMBL/GenBank/DDBJ whole genome shotgun (WGS) entry which is preliminary data.</text>
</comment>
<sequence length="71" mass="7201">MLVMAAMIFAVSTGHGVIPVPEIDMTVGAGESFLRGALGGGAVGGAMGAVFALIAMARRSHPTWNDDTIDN</sequence>
<keyword evidence="1" id="KW-1133">Transmembrane helix</keyword>
<reference evidence="2 3" key="1">
    <citation type="submission" date="2019-06" db="EMBL/GenBank/DDBJ databases">
        <title>Sequencing the genomes of 1000 actinobacteria strains.</title>
        <authorList>
            <person name="Klenk H.-P."/>
        </authorList>
    </citation>
    <scope>NUCLEOTIDE SEQUENCE [LARGE SCALE GENOMIC DNA]</scope>
    <source>
        <strain evidence="2 3">DSM 21947</strain>
    </source>
</reference>
<keyword evidence="3" id="KW-1185">Reference proteome</keyword>
<dbReference type="AlphaFoldDB" id="A0A8H2K9I1"/>
<feature type="transmembrane region" description="Helical" evidence="1">
    <location>
        <begin position="32"/>
        <end position="55"/>
    </location>
</feature>
<dbReference type="EMBL" id="VFRA01000001">
    <property type="protein sequence ID" value="TQO20141.1"/>
    <property type="molecule type" value="Genomic_DNA"/>
</dbReference>
<gene>
    <name evidence="2" type="ORF">FB472_1755</name>
</gene>
<accession>A0A8H2K9I1</accession>
<evidence type="ECO:0000313" key="3">
    <source>
        <dbReference type="Proteomes" id="UP000316560"/>
    </source>
</evidence>
<evidence type="ECO:0000256" key="1">
    <source>
        <dbReference type="SAM" id="Phobius"/>
    </source>
</evidence>